<evidence type="ECO:0000313" key="1">
    <source>
        <dbReference type="EMBL" id="STY93440.1"/>
    </source>
</evidence>
<dbReference type="RefSeq" id="WP_115369770.1">
    <property type="nucleotide sequence ID" value="NZ_CP087796.1"/>
</dbReference>
<dbReference type="Proteomes" id="UP000254133">
    <property type="component" value="Unassembled WGS sequence"/>
</dbReference>
<proteinExistence type="predicted"/>
<dbReference type="AlphaFoldDB" id="A0A378PY25"/>
<gene>
    <name evidence="1" type="ORF">NCTC9426_02170</name>
</gene>
<evidence type="ECO:0000313" key="2">
    <source>
        <dbReference type="Proteomes" id="UP000254133"/>
    </source>
</evidence>
<protein>
    <submittedName>
        <fullName evidence="1">Uncharacterized protein</fullName>
    </submittedName>
</protein>
<dbReference type="EMBL" id="UGPZ01000003">
    <property type="protein sequence ID" value="STY93440.1"/>
    <property type="molecule type" value="Genomic_DNA"/>
</dbReference>
<name>A0A378PY25_MORBO</name>
<sequence>MKQTTNNIINKEVPLTATGLIIRHASSDVGSDDTALVGQVHADFGLNALDNSVRVRVGDRVMLGANLSHNGANAGIMTGQKITLDDWQAGAGGMAVLESGVVYTKANAVDSLIFRTAVRPLQIGSVQIMGKFTDGESFTLSTNQDGQITGSDKAHGTVDFKQGVINLVFYKKVLASEHADKWWYDAQNVHDGYINEPFYIDPDSVTINAVGYSYLPLDSNIIGLDPVRLPTDGRVPFIRKGDGLVITELKSKTITEPTDRIELGEVRLSDVRVYNADGDVKAAVDLDRGIISFDSPPTFPVTVDYRIMDMGLIVDSDITGRVTLSTKITHDYTTNAVASSMLLAGDLQARTETVFSQKTWSQVFADSLIGNRAESQLQLADYPIITTNESTISERWALVFRSNTAFALIGETVGEIAQGSINGDFAPVNPMTGKPYFSISQSAFGTGWDAGNVVRFNTVGASYPVWIGNAIPQHTAGVDDEYKFCMSYQVNVNRS</sequence>
<accession>A0A378PY25</accession>
<organism evidence="1 2">
    <name type="scientific">Moraxella bovis</name>
    <dbReference type="NCBI Taxonomy" id="476"/>
    <lineage>
        <taxon>Bacteria</taxon>
        <taxon>Pseudomonadati</taxon>
        <taxon>Pseudomonadota</taxon>
        <taxon>Gammaproteobacteria</taxon>
        <taxon>Moraxellales</taxon>
        <taxon>Moraxellaceae</taxon>
        <taxon>Moraxella</taxon>
    </lineage>
</organism>
<reference evidence="1 2" key="1">
    <citation type="submission" date="2018-06" db="EMBL/GenBank/DDBJ databases">
        <authorList>
            <consortium name="Pathogen Informatics"/>
            <person name="Doyle S."/>
        </authorList>
    </citation>
    <scope>NUCLEOTIDE SEQUENCE [LARGE SCALE GENOMIC DNA]</scope>
    <source>
        <strain evidence="1 2">NCTC9426</strain>
    </source>
</reference>